<dbReference type="InterPro" id="IPR024425">
    <property type="entry name" value="LiaF-like_C"/>
</dbReference>
<keyword evidence="1" id="KW-0472">Membrane</keyword>
<dbReference type="EMBL" id="JBCLSH010000006">
    <property type="protein sequence ID" value="MEY8443190.1"/>
    <property type="molecule type" value="Genomic_DNA"/>
</dbReference>
<feature type="transmembrane region" description="Helical" evidence="1">
    <location>
        <begin position="54"/>
        <end position="85"/>
    </location>
</feature>
<accession>A0ABV4D0V5</accession>
<gene>
    <name evidence="3" type="primary">liaF</name>
    <name evidence="3" type="ORF">AALA52_02885</name>
</gene>
<feature type="transmembrane region" description="Helical" evidence="1">
    <location>
        <begin position="29"/>
        <end position="47"/>
    </location>
</feature>
<feature type="transmembrane region" description="Helical" evidence="1">
    <location>
        <begin position="7"/>
        <end position="23"/>
    </location>
</feature>
<evidence type="ECO:0000313" key="3">
    <source>
        <dbReference type="EMBL" id="MEY8443190.1"/>
    </source>
</evidence>
<evidence type="ECO:0000259" key="2">
    <source>
        <dbReference type="Pfam" id="PF09922"/>
    </source>
</evidence>
<dbReference type="Pfam" id="PF09922">
    <property type="entry name" value="LiaF-like_C"/>
    <property type="match status" value="1"/>
</dbReference>
<dbReference type="Proteomes" id="UP001565283">
    <property type="component" value="Unassembled WGS sequence"/>
</dbReference>
<dbReference type="RefSeq" id="WP_251712771.1">
    <property type="nucleotide sequence ID" value="NZ_CALPDE010000010.1"/>
</dbReference>
<sequence>MTRQIKTFIIIELCIIVALLFHIMKSPYFLLLLAFAISFSVLSKKIIFLRPVSVVLWIFFAVMLLTAGWFWLALLFPILVGISFWKKQSGTSSSFNYSQNYAESSEKLTRANGNDVIDLYDVNFRPEGNSLSIKKSAGNTKIIVPEDVAIALEITVHNGIVKIFDEETEINPKNFRYFSEMKEESQKRIRINIQVDTGNIEVVKG</sequence>
<keyword evidence="1" id="KW-1133">Transmembrane helix</keyword>
<organism evidence="3 4">
    <name type="scientific">Lactococcus ileimucosae</name>
    <dbReference type="NCBI Taxonomy" id="2941329"/>
    <lineage>
        <taxon>Bacteria</taxon>
        <taxon>Bacillati</taxon>
        <taxon>Bacillota</taxon>
        <taxon>Bacilli</taxon>
        <taxon>Lactobacillales</taxon>
        <taxon>Streptococcaceae</taxon>
        <taxon>Lactococcus</taxon>
    </lineage>
</organism>
<keyword evidence="1" id="KW-0812">Transmembrane</keyword>
<feature type="domain" description="Cell wall-active antibiotics response LiaF-like C-terminal" evidence="2">
    <location>
        <begin position="99"/>
        <end position="202"/>
    </location>
</feature>
<reference evidence="3 4" key="1">
    <citation type="submission" date="2024-03" db="EMBL/GenBank/DDBJ databases">
        <title>Mouse gut bacterial collection (mGBC) of GemPharmatech.</title>
        <authorList>
            <person name="He Y."/>
            <person name="Dong L."/>
            <person name="Wu D."/>
            <person name="Gao X."/>
            <person name="Lin Z."/>
        </authorList>
    </citation>
    <scope>NUCLEOTIDE SEQUENCE [LARGE SCALE GENOMIC DNA]</scope>
    <source>
        <strain evidence="3 4">61-15</strain>
    </source>
</reference>
<dbReference type="InterPro" id="IPR047793">
    <property type="entry name" value="LiaF_C"/>
</dbReference>
<proteinExistence type="predicted"/>
<name>A0ABV4D0V5_9LACT</name>
<keyword evidence="4" id="KW-1185">Reference proteome</keyword>
<protein>
    <submittedName>
        <fullName evidence="3">Cell wall-active antibiotics response protein LiaF</fullName>
    </submittedName>
</protein>
<evidence type="ECO:0000313" key="4">
    <source>
        <dbReference type="Proteomes" id="UP001565283"/>
    </source>
</evidence>
<comment type="caution">
    <text evidence="3">The sequence shown here is derived from an EMBL/GenBank/DDBJ whole genome shotgun (WGS) entry which is preliminary data.</text>
</comment>
<dbReference type="NCBIfam" id="NF040535">
    <property type="entry name" value="LiaF_C_term"/>
    <property type="match status" value="1"/>
</dbReference>
<evidence type="ECO:0000256" key="1">
    <source>
        <dbReference type="SAM" id="Phobius"/>
    </source>
</evidence>